<dbReference type="InterPro" id="IPR043129">
    <property type="entry name" value="ATPase_NBD"/>
</dbReference>
<sequence>MPALGIHLGARAIVAMLDGEHLTFDGQKALPCALFLAREGVIDAGRRAVRQHALDPDRFLDNPRRRLGAARVMLGDREFSPTHLLGRLLREVTSAAGDNLSDVRLTCPVGFGVGARADLVEAATAAGMPSLTLVPDPVAAVAHLGALRPDAIPVDHAAAVFQLDDDAFGASVVRRTASGLQLLAAEEYPELGGASLHAVVRPYIGGLVQRDHAAKWAQVMTGKDASARQARHLLEDDITYALASLRDYPDVALYLSHLDTDVALTRDEVLMLVEPLAVQSADRLRKIVAAARLRHDDLAGVVFVGDVDTLHLFVRLVTARVRLPRLGPIIDSDGLAKGTLRVSAAPEASAPARRRATTGRLPDPNRSAAVLLATATYTDPDLPDLPTVVANARDLAAALTDTALGGFRPDRVHVLVNPDLSIGERIDEIAETTTDTLLVYYAGHGLVDSDGELHLGLTGSRARRVRYTALPYRLIRLAMRDSPATSRVAIIDCCFSGRAIEIMSDQDTGVVGQLDIAGAYTLTATSANMPARAPGDATHTAFSGELLAALREGISGAGDLIRLTDLHPHLVRRLAAHGLPVPQQRGTNTIGGLALTRNRRALGEYETRDTP</sequence>
<dbReference type="RefSeq" id="WP_203700589.1">
    <property type="nucleotide sequence ID" value="NZ_BAAALU010000013.1"/>
</dbReference>
<dbReference type="Gene3D" id="3.40.50.1460">
    <property type="match status" value="1"/>
</dbReference>
<dbReference type="SUPFAM" id="SSF52129">
    <property type="entry name" value="Caspase-like"/>
    <property type="match status" value="1"/>
</dbReference>
<reference evidence="5 6" key="1">
    <citation type="submission" date="2021-01" db="EMBL/GenBank/DDBJ databases">
        <title>Whole genome shotgun sequence of Asanoa iriomotensis NBRC 100142.</title>
        <authorList>
            <person name="Komaki H."/>
            <person name="Tamura T."/>
        </authorList>
    </citation>
    <scope>NUCLEOTIDE SEQUENCE [LARGE SCALE GENOMIC DNA]</scope>
    <source>
        <strain evidence="5 6">NBRC 100142</strain>
    </source>
</reference>
<gene>
    <name evidence="5" type="ORF">Air01nite_09910</name>
</gene>
<proteinExistence type="predicted"/>
<keyword evidence="1" id="KW-0547">Nucleotide-binding</keyword>
<dbReference type="Gene3D" id="3.90.640.10">
    <property type="entry name" value="Actin, Chain A, domain 4"/>
    <property type="match status" value="1"/>
</dbReference>
<dbReference type="Pfam" id="PF00656">
    <property type="entry name" value="Peptidase_C14"/>
    <property type="match status" value="1"/>
</dbReference>
<evidence type="ECO:0000256" key="3">
    <source>
        <dbReference type="ARBA" id="ARBA00023186"/>
    </source>
</evidence>
<dbReference type="InterPro" id="IPR029030">
    <property type="entry name" value="Caspase-like_dom_sf"/>
</dbReference>
<dbReference type="InterPro" id="IPR013126">
    <property type="entry name" value="Hsp_70_fam"/>
</dbReference>
<protein>
    <recommendedName>
        <fullName evidence="4">Peptidase C14 caspase domain-containing protein</fullName>
    </recommendedName>
</protein>
<keyword evidence="6" id="KW-1185">Reference proteome</keyword>
<dbReference type="EMBL" id="BONC01000004">
    <property type="protein sequence ID" value="GIF54896.1"/>
    <property type="molecule type" value="Genomic_DNA"/>
</dbReference>
<dbReference type="InterPro" id="IPR011600">
    <property type="entry name" value="Pept_C14_caspase"/>
</dbReference>
<dbReference type="Pfam" id="PF00012">
    <property type="entry name" value="HSP70"/>
    <property type="match status" value="1"/>
</dbReference>
<evidence type="ECO:0000256" key="1">
    <source>
        <dbReference type="ARBA" id="ARBA00022741"/>
    </source>
</evidence>
<keyword evidence="2" id="KW-0067">ATP-binding</keyword>
<dbReference type="Gene3D" id="3.30.420.40">
    <property type="match status" value="2"/>
</dbReference>
<organism evidence="5 6">
    <name type="scientific">Asanoa iriomotensis</name>
    <dbReference type="NCBI Taxonomy" id="234613"/>
    <lineage>
        <taxon>Bacteria</taxon>
        <taxon>Bacillati</taxon>
        <taxon>Actinomycetota</taxon>
        <taxon>Actinomycetes</taxon>
        <taxon>Micromonosporales</taxon>
        <taxon>Micromonosporaceae</taxon>
        <taxon>Asanoa</taxon>
    </lineage>
</organism>
<dbReference type="Proteomes" id="UP000624325">
    <property type="component" value="Unassembled WGS sequence"/>
</dbReference>
<accession>A0ABQ4BXK5</accession>
<feature type="domain" description="Peptidase C14 caspase" evidence="4">
    <location>
        <begin position="368"/>
        <end position="575"/>
    </location>
</feature>
<evidence type="ECO:0000313" key="6">
    <source>
        <dbReference type="Proteomes" id="UP000624325"/>
    </source>
</evidence>
<evidence type="ECO:0000259" key="4">
    <source>
        <dbReference type="Pfam" id="PF00656"/>
    </source>
</evidence>
<comment type="caution">
    <text evidence="5">The sequence shown here is derived from an EMBL/GenBank/DDBJ whole genome shotgun (WGS) entry which is preliminary data.</text>
</comment>
<dbReference type="NCBIfam" id="NF047832">
    <property type="entry name" value="caspase_w_EACC1"/>
    <property type="match status" value="1"/>
</dbReference>
<dbReference type="SUPFAM" id="SSF53067">
    <property type="entry name" value="Actin-like ATPase domain"/>
    <property type="match status" value="1"/>
</dbReference>
<name>A0ABQ4BXK5_9ACTN</name>
<keyword evidence="3" id="KW-0143">Chaperone</keyword>
<evidence type="ECO:0000256" key="2">
    <source>
        <dbReference type="ARBA" id="ARBA00022840"/>
    </source>
</evidence>
<evidence type="ECO:0000313" key="5">
    <source>
        <dbReference type="EMBL" id="GIF54896.1"/>
    </source>
</evidence>